<dbReference type="EMBL" id="HG994589">
    <property type="protein sequence ID" value="CAF2798674.1"/>
    <property type="molecule type" value="Genomic_DNA"/>
</dbReference>
<dbReference type="AlphaFoldDB" id="A0A7R8H0W4"/>
<evidence type="ECO:0000313" key="3">
    <source>
        <dbReference type="Proteomes" id="UP000675881"/>
    </source>
</evidence>
<dbReference type="OrthoDB" id="6381175at2759"/>
<sequence length="463" mass="51771">MKEHGSQGFLLINSCNELFESTDTQRSAKKELLNHSSNKKMNTNNQIWNDLVVKGYSLHLPHNNNVSTSKLPENTIPSSKSSPINPILTDSLTTNKVKFAYNQDKQNLYIRRQHLYNGLIGECTSSVAPICEESLDEGTCEELEYRESLKDRINTILVQSRWAKNGRGASESPTPSNSSVVISSSMNKENFYDNDDPGDTQIASSSSANNQKGNTQETTSETQICKKSNEDPKENKDVTNDNSSNALHIADTLLQEDSSNKNDKLDDYVRKASGHVSAEVDQEILDLEKELSIPAKTNKNEDDEEGEDFWLLIPRTFSSQSSRFELPMELSLLNGISPIEYLSRYVSVSNSRRLLYDKVFVRHRSLKDGLLNDESIILALNEVFGGILGEELQSHLWTTLGVTIKPHLVSTFNFKQFSGIAALAERMFSSEFSTSNSPLPEPKSEIEIADFDRLLSKLEGGLS</sequence>
<name>A0A7R8H0W4_LEPSM</name>
<organism evidence="2 3">
    <name type="scientific">Lepeophtheirus salmonis</name>
    <name type="common">Salmon louse</name>
    <name type="synonym">Caligus salmonis</name>
    <dbReference type="NCBI Taxonomy" id="72036"/>
    <lineage>
        <taxon>Eukaryota</taxon>
        <taxon>Metazoa</taxon>
        <taxon>Ecdysozoa</taxon>
        <taxon>Arthropoda</taxon>
        <taxon>Crustacea</taxon>
        <taxon>Multicrustacea</taxon>
        <taxon>Hexanauplia</taxon>
        <taxon>Copepoda</taxon>
        <taxon>Siphonostomatoida</taxon>
        <taxon>Caligidae</taxon>
        <taxon>Lepeophtheirus</taxon>
    </lineage>
</organism>
<feature type="region of interest" description="Disordered" evidence="1">
    <location>
        <begin position="188"/>
        <end position="244"/>
    </location>
</feature>
<evidence type="ECO:0000256" key="1">
    <source>
        <dbReference type="SAM" id="MobiDB-lite"/>
    </source>
</evidence>
<dbReference type="Proteomes" id="UP000675881">
    <property type="component" value="Chromosome 10"/>
</dbReference>
<proteinExistence type="predicted"/>
<dbReference type="PANTHER" id="PTHR36696">
    <property type="entry name" value="AGAP012002-PA"/>
    <property type="match status" value="1"/>
</dbReference>
<evidence type="ECO:0000313" key="2">
    <source>
        <dbReference type="EMBL" id="CAF2798674.1"/>
    </source>
</evidence>
<feature type="compositionally biased region" description="Basic and acidic residues" evidence="1">
    <location>
        <begin position="227"/>
        <end position="239"/>
    </location>
</feature>
<protein>
    <submittedName>
        <fullName evidence="2">(salmon louse) hypothetical protein</fullName>
    </submittedName>
</protein>
<feature type="compositionally biased region" description="Polar residues" evidence="1">
    <location>
        <begin position="201"/>
        <end position="226"/>
    </location>
</feature>
<keyword evidence="3" id="KW-1185">Reference proteome</keyword>
<reference evidence="2" key="1">
    <citation type="submission" date="2021-02" db="EMBL/GenBank/DDBJ databases">
        <authorList>
            <person name="Bekaert M."/>
        </authorList>
    </citation>
    <scope>NUCLEOTIDE SEQUENCE</scope>
    <source>
        <strain evidence="2">IoA-00</strain>
    </source>
</reference>
<gene>
    <name evidence="2" type="ORF">LSAA_2726</name>
</gene>
<dbReference type="PANTHER" id="PTHR36696:SF1">
    <property type="entry name" value="EF-HAND DOMAIN-CONTAINING PROTEIN"/>
    <property type="match status" value="1"/>
</dbReference>
<accession>A0A7R8H0W4</accession>